<comment type="caution">
    <text evidence="7">The sequence shown here is derived from an EMBL/GenBank/DDBJ whole genome shotgun (WGS) entry which is preliminary data.</text>
</comment>
<evidence type="ECO:0000256" key="4">
    <source>
        <dbReference type="ARBA" id="ARBA00022801"/>
    </source>
</evidence>
<dbReference type="GO" id="GO:0006401">
    <property type="term" value="P:RNA catabolic process"/>
    <property type="evidence" value="ECO:0007669"/>
    <property type="project" value="TreeGrafter"/>
</dbReference>
<evidence type="ECO:0000313" key="7">
    <source>
        <dbReference type="EMBL" id="KAG5603470.1"/>
    </source>
</evidence>
<evidence type="ECO:0000256" key="3">
    <source>
        <dbReference type="ARBA" id="ARBA00022759"/>
    </source>
</evidence>
<proteinExistence type="inferred from homology"/>
<dbReference type="Gene3D" id="3.90.730.10">
    <property type="entry name" value="Ribonuclease T2-like"/>
    <property type="match status" value="1"/>
</dbReference>
<dbReference type="GO" id="GO:0005576">
    <property type="term" value="C:extracellular region"/>
    <property type="evidence" value="ECO:0007669"/>
    <property type="project" value="TreeGrafter"/>
</dbReference>
<dbReference type="Proteomes" id="UP000824120">
    <property type="component" value="Chromosome 5"/>
</dbReference>
<sequence length="215" mass="24503">MFLGKNYWNFPRFELSNFKVMFVLSGHQHYVIKSEVVVIQLLESQHLTLEFMDFGQITTMAPIHQVAITQTSMLKQRDLISSKQENWPTLACPRNKGTKFWSHKWDKRGTCSLFTLDEHSYFKAALTIKEKLNLLSVLKDARIEPGGFNSLAVIKEAVKNGTGHEAAIECNKDALVPLKEERGLSLFHSISSSFNWNASGQSPKVLYIFQYEAST</sequence>
<accession>A0A9J5YX62</accession>
<dbReference type="SUPFAM" id="SSF55895">
    <property type="entry name" value="Ribonuclease Rh-like"/>
    <property type="match status" value="1"/>
</dbReference>
<dbReference type="GO" id="GO:0016787">
    <property type="term" value="F:hydrolase activity"/>
    <property type="evidence" value="ECO:0007669"/>
    <property type="project" value="UniProtKB-KW"/>
</dbReference>
<dbReference type="PANTHER" id="PTHR11240">
    <property type="entry name" value="RIBONUCLEASE T2"/>
    <property type="match status" value="1"/>
</dbReference>
<dbReference type="OrthoDB" id="435754at2759"/>
<protein>
    <submittedName>
        <fullName evidence="7">Uncharacterized protein</fullName>
    </submittedName>
</protein>
<dbReference type="EMBL" id="JACXVP010000005">
    <property type="protein sequence ID" value="KAG5603470.1"/>
    <property type="molecule type" value="Genomic_DNA"/>
</dbReference>
<keyword evidence="8" id="KW-1185">Reference proteome</keyword>
<keyword evidence="5" id="KW-0456">Lyase</keyword>
<evidence type="ECO:0000256" key="2">
    <source>
        <dbReference type="ARBA" id="ARBA00022722"/>
    </source>
</evidence>
<dbReference type="GO" id="GO:0033897">
    <property type="term" value="F:ribonuclease T2 activity"/>
    <property type="evidence" value="ECO:0007669"/>
    <property type="project" value="InterPro"/>
</dbReference>
<dbReference type="InterPro" id="IPR036430">
    <property type="entry name" value="RNase_T2-like_sf"/>
</dbReference>
<name>A0A9J5YX62_SOLCO</name>
<gene>
    <name evidence="7" type="ORF">H5410_024962</name>
</gene>
<dbReference type="InterPro" id="IPR001568">
    <property type="entry name" value="RNase_T2-like"/>
</dbReference>
<organism evidence="7 8">
    <name type="scientific">Solanum commersonii</name>
    <name type="common">Commerson's wild potato</name>
    <name type="synonym">Commerson's nightshade</name>
    <dbReference type="NCBI Taxonomy" id="4109"/>
    <lineage>
        <taxon>Eukaryota</taxon>
        <taxon>Viridiplantae</taxon>
        <taxon>Streptophyta</taxon>
        <taxon>Embryophyta</taxon>
        <taxon>Tracheophyta</taxon>
        <taxon>Spermatophyta</taxon>
        <taxon>Magnoliopsida</taxon>
        <taxon>eudicotyledons</taxon>
        <taxon>Gunneridae</taxon>
        <taxon>Pentapetalae</taxon>
        <taxon>asterids</taxon>
        <taxon>lamiids</taxon>
        <taxon>Solanales</taxon>
        <taxon>Solanaceae</taxon>
        <taxon>Solanoideae</taxon>
        <taxon>Solaneae</taxon>
        <taxon>Solanum</taxon>
    </lineage>
</organism>
<comment type="similarity">
    <text evidence="1 6">Belongs to the RNase T2 family.</text>
</comment>
<evidence type="ECO:0000256" key="6">
    <source>
        <dbReference type="RuleBase" id="RU004328"/>
    </source>
</evidence>
<dbReference type="GO" id="GO:0003723">
    <property type="term" value="F:RNA binding"/>
    <property type="evidence" value="ECO:0007669"/>
    <property type="project" value="InterPro"/>
</dbReference>
<dbReference type="Pfam" id="PF00445">
    <property type="entry name" value="Ribonuclease_T2"/>
    <property type="match status" value="1"/>
</dbReference>
<reference evidence="7 8" key="1">
    <citation type="submission" date="2020-09" db="EMBL/GenBank/DDBJ databases">
        <title>De no assembly of potato wild relative species, Solanum commersonii.</title>
        <authorList>
            <person name="Cho K."/>
        </authorList>
    </citation>
    <scope>NUCLEOTIDE SEQUENCE [LARGE SCALE GENOMIC DNA]</scope>
    <source>
        <strain evidence="7">LZ3.2</strain>
        <tissue evidence="7">Leaf</tissue>
    </source>
</reference>
<keyword evidence="3" id="KW-0255">Endonuclease</keyword>
<evidence type="ECO:0000313" key="8">
    <source>
        <dbReference type="Proteomes" id="UP000824120"/>
    </source>
</evidence>
<keyword evidence="2" id="KW-0540">Nuclease</keyword>
<evidence type="ECO:0000256" key="5">
    <source>
        <dbReference type="ARBA" id="ARBA00023239"/>
    </source>
</evidence>
<dbReference type="PANTHER" id="PTHR11240:SF75">
    <property type="entry name" value="RIBONUCLEASE 3"/>
    <property type="match status" value="1"/>
</dbReference>
<dbReference type="AlphaFoldDB" id="A0A9J5YX62"/>
<evidence type="ECO:0000256" key="1">
    <source>
        <dbReference type="ARBA" id="ARBA00007469"/>
    </source>
</evidence>
<keyword evidence="4" id="KW-0378">Hydrolase</keyword>